<feature type="compositionally biased region" description="Polar residues" evidence="13">
    <location>
        <begin position="352"/>
        <end position="367"/>
    </location>
</feature>
<dbReference type="Pfam" id="PF03372">
    <property type="entry name" value="Exo_endo_phos"/>
    <property type="match status" value="1"/>
</dbReference>
<dbReference type="GeneID" id="89936668"/>
<dbReference type="Gene3D" id="3.60.10.10">
    <property type="entry name" value="Endonuclease/exonuclease/phosphatase"/>
    <property type="match status" value="1"/>
</dbReference>
<keyword evidence="11" id="KW-0443">Lipid metabolism</keyword>
<comment type="subcellular location">
    <subcellularLocation>
        <location evidence="1">Membrane</location>
        <topology evidence="1">Multi-pass membrane protein</topology>
    </subcellularLocation>
</comment>
<evidence type="ECO:0000256" key="2">
    <source>
        <dbReference type="ARBA" id="ARBA00004760"/>
    </source>
</evidence>
<dbReference type="FunFam" id="3.60.10.10:FF:000059">
    <property type="entry name" value="Inositol phosphosphingolipids phospholipase C"/>
    <property type="match status" value="1"/>
</dbReference>
<feature type="transmembrane region" description="Helical" evidence="14">
    <location>
        <begin position="513"/>
        <end position="539"/>
    </location>
</feature>
<dbReference type="InterPro" id="IPR005135">
    <property type="entry name" value="Endo/exonuclease/phosphatase"/>
</dbReference>
<dbReference type="SUPFAM" id="SSF56219">
    <property type="entry name" value="DNase I-like"/>
    <property type="match status" value="1"/>
</dbReference>
<evidence type="ECO:0000256" key="13">
    <source>
        <dbReference type="SAM" id="MobiDB-lite"/>
    </source>
</evidence>
<comment type="similarity">
    <text evidence="4">Belongs to the neutral sphingomyelinase family.</text>
</comment>
<evidence type="ECO:0000256" key="8">
    <source>
        <dbReference type="ARBA" id="ARBA00022842"/>
    </source>
</evidence>
<evidence type="ECO:0000256" key="6">
    <source>
        <dbReference type="ARBA" id="ARBA00022723"/>
    </source>
</evidence>
<dbReference type="Proteomes" id="UP001302812">
    <property type="component" value="Unassembled WGS sequence"/>
</dbReference>
<evidence type="ECO:0000313" key="17">
    <source>
        <dbReference type="Proteomes" id="UP001302812"/>
    </source>
</evidence>
<evidence type="ECO:0000256" key="11">
    <source>
        <dbReference type="ARBA" id="ARBA00023098"/>
    </source>
</evidence>
<evidence type="ECO:0000256" key="7">
    <source>
        <dbReference type="ARBA" id="ARBA00022801"/>
    </source>
</evidence>
<evidence type="ECO:0000256" key="4">
    <source>
        <dbReference type="ARBA" id="ARBA00006335"/>
    </source>
</evidence>
<keyword evidence="12 14" id="KW-0472">Membrane</keyword>
<evidence type="ECO:0000256" key="14">
    <source>
        <dbReference type="SAM" id="Phobius"/>
    </source>
</evidence>
<feature type="domain" description="Endonuclease/exonuclease/phosphatase" evidence="15">
    <location>
        <begin position="11"/>
        <end position="323"/>
    </location>
</feature>
<proteinExistence type="inferred from homology"/>
<evidence type="ECO:0000313" key="16">
    <source>
        <dbReference type="EMBL" id="KAK4116892.1"/>
    </source>
</evidence>
<dbReference type="GO" id="GO:0004767">
    <property type="term" value="F:sphingomyelin phosphodiesterase activity"/>
    <property type="evidence" value="ECO:0007669"/>
    <property type="project" value="InterPro"/>
</dbReference>
<feature type="compositionally biased region" description="Polar residues" evidence="13">
    <location>
        <begin position="374"/>
        <end position="389"/>
    </location>
</feature>
<reference evidence="16" key="1">
    <citation type="journal article" date="2023" name="Mol. Phylogenet. Evol.">
        <title>Genome-scale phylogeny and comparative genomics of the fungal order Sordariales.</title>
        <authorList>
            <person name="Hensen N."/>
            <person name="Bonometti L."/>
            <person name="Westerberg I."/>
            <person name="Brannstrom I.O."/>
            <person name="Guillou S."/>
            <person name="Cros-Aarteil S."/>
            <person name="Calhoun S."/>
            <person name="Haridas S."/>
            <person name="Kuo A."/>
            <person name="Mondo S."/>
            <person name="Pangilinan J."/>
            <person name="Riley R."/>
            <person name="LaButti K."/>
            <person name="Andreopoulos B."/>
            <person name="Lipzen A."/>
            <person name="Chen C."/>
            <person name="Yan M."/>
            <person name="Daum C."/>
            <person name="Ng V."/>
            <person name="Clum A."/>
            <person name="Steindorff A."/>
            <person name="Ohm R.A."/>
            <person name="Martin F."/>
            <person name="Silar P."/>
            <person name="Natvig D.O."/>
            <person name="Lalanne C."/>
            <person name="Gautier V."/>
            <person name="Ament-Velasquez S.L."/>
            <person name="Kruys A."/>
            <person name="Hutchinson M.I."/>
            <person name="Powell A.J."/>
            <person name="Barry K."/>
            <person name="Miller A.N."/>
            <person name="Grigoriev I.V."/>
            <person name="Debuchy R."/>
            <person name="Gladieux P."/>
            <person name="Hiltunen Thoren M."/>
            <person name="Johannesson H."/>
        </authorList>
    </citation>
    <scope>NUCLEOTIDE SEQUENCE</scope>
    <source>
        <strain evidence="16">CBS 508.74</strain>
    </source>
</reference>
<keyword evidence="7" id="KW-0378">Hydrolase</keyword>
<evidence type="ECO:0000256" key="10">
    <source>
        <dbReference type="ARBA" id="ARBA00022989"/>
    </source>
</evidence>
<dbReference type="PANTHER" id="PTHR16320:SF24">
    <property type="entry name" value="PHOSPHODIESTERASE, PUTATIVE-RELATED"/>
    <property type="match status" value="1"/>
</dbReference>
<evidence type="ECO:0000259" key="15">
    <source>
        <dbReference type="Pfam" id="PF03372"/>
    </source>
</evidence>
<evidence type="ECO:0000256" key="1">
    <source>
        <dbReference type="ARBA" id="ARBA00004141"/>
    </source>
</evidence>
<keyword evidence="10 14" id="KW-1133">Transmembrane helix</keyword>
<keyword evidence="17" id="KW-1185">Reference proteome</keyword>
<dbReference type="GO" id="GO:0006665">
    <property type="term" value="P:sphingolipid metabolic process"/>
    <property type="evidence" value="ECO:0007669"/>
    <property type="project" value="UniProtKB-KW"/>
</dbReference>
<organism evidence="16 17">
    <name type="scientific">Canariomyces notabilis</name>
    <dbReference type="NCBI Taxonomy" id="2074819"/>
    <lineage>
        <taxon>Eukaryota</taxon>
        <taxon>Fungi</taxon>
        <taxon>Dikarya</taxon>
        <taxon>Ascomycota</taxon>
        <taxon>Pezizomycotina</taxon>
        <taxon>Sordariomycetes</taxon>
        <taxon>Sordariomycetidae</taxon>
        <taxon>Sordariales</taxon>
        <taxon>Chaetomiaceae</taxon>
        <taxon>Canariomyces</taxon>
    </lineage>
</organism>
<dbReference type="PANTHER" id="PTHR16320">
    <property type="entry name" value="SPHINGOMYELINASE FAMILY MEMBER"/>
    <property type="match status" value="1"/>
</dbReference>
<sequence length="595" mass="65405">MDGIPGEINLVTLNCWGLKYIAKLRRERLTEIGRQLAVASPQPHIVALQECFTQEDYTSIRRETRFILPYGKFYHSAAFGGGLAILSRWPIEESTMYRYPLNGRPTAFWRGDWFVGKGVACAKIRYGPGMKDVIEVFNTHTHAPYEGGRPDDSYLCHRIAQSWEMAKLLRGAAERGHLVVALGDFNMIPMSLEHRLITALAPVRDTWRVLHPDSSVGPAHHPAEKARHRPIPTAEFNIQENGASSDGPYNTWRWTKAQQKLLGPGKAPVAVPPDTIDRFGKRLDYIFAGSGDIQVLGGGWVVKRVSVGMMMRHPELGCSLSDHFSMEATLVFHPLQTRQQSQPLTESKPHRSSNTKANPTAKTSSPTAEKATGATPSTLPTNGNITTPLTDGDGKEKAHSLSLSDDPEQEDAFHNGTYLQIRQSPTPSVVRNAESYDTQLLSFLNDDRPTTTTTDNPQLLLSSSAYDDMLAVAHAYASRERSQRKWRALHFFASLLVTLACLVGVWFSPANYVSFILVLVSSLSLAAGTIDGLLALLFFKSELRALKEFEWEVRNAKAMTLGRVGRSGLGLMGGAGEAVGRVGGVDDDGGLDDPA</sequence>
<evidence type="ECO:0000256" key="12">
    <source>
        <dbReference type="ARBA" id="ARBA00023136"/>
    </source>
</evidence>
<accession>A0AAN6TLZ1</accession>
<evidence type="ECO:0000256" key="3">
    <source>
        <dbReference type="ARBA" id="ARBA00004991"/>
    </source>
</evidence>
<gene>
    <name evidence="16" type="ORF">N656DRAFT_724711</name>
</gene>
<dbReference type="InterPro" id="IPR036691">
    <property type="entry name" value="Endo/exonu/phosph_ase_sf"/>
</dbReference>
<dbReference type="RefSeq" id="XP_064674462.1">
    <property type="nucleotide sequence ID" value="XM_064812543.1"/>
</dbReference>
<protein>
    <submittedName>
        <fullName evidence="16">DNase I-like protein</fullName>
    </submittedName>
</protein>
<keyword evidence="8" id="KW-0460">Magnesium</keyword>
<comment type="pathway">
    <text evidence="2">Lipid metabolism; sphingolipid metabolism.</text>
</comment>
<evidence type="ECO:0000256" key="5">
    <source>
        <dbReference type="ARBA" id="ARBA00022692"/>
    </source>
</evidence>
<dbReference type="GO" id="GO:0016020">
    <property type="term" value="C:membrane"/>
    <property type="evidence" value="ECO:0007669"/>
    <property type="project" value="UniProtKB-SubCell"/>
</dbReference>
<feature type="transmembrane region" description="Helical" evidence="14">
    <location>
        <begin position="488"/>
        <end position="507"/>
    </location>
</feature>
<evidence type="ECO:0000256" key="9">
    <source>
        <dbReference type="ARBA" id="ARBA00022919"/>
    </source>
</evidence>
<comment type="caution">
    <text evidence="16">The sequence shown here is derived from an EMBL/GenBank/DDBJ whole genome shotgun (WGS) entry which is preliminary data.</text>
</comment>
<dbReference type="GO" id="GO:0046872">
    <property type="term" value="F:metal ion binding"/>
    <property type="evidence" value="ECO:0007669"/>
    <property type="project" value="UniProtKB-KW"/>
</dbReference>
<name>A0AAN6TLZ1_9PEZI</name>
<keyword evidence="5 14" id="KW-0812">Transmembrane</keyword>
<keyword evidence="6" id="KW-0479">Metal-binding</keyword>
<reference evidence="16" key="2">
    <citation type="submission" date="2023-05" db="EMBL/GenBank/DDBJ databases">
        <authorList>
            <consortium name="Lawrence Berkeley National Laboratory"/>
            <person name="Steindorff A."/>
            <person name="Hensen N."/>
            <person name="Bonometti L."/>
            <person name="Westerberg I."/>
            <person name="Brannstrom I.O."/>
            <person name="Guillou S."/>
            <person name="Cros-Aarteil S."/>
            <person name="Calhoun S."/>
            <person name="Haridas S."/>
            <person name="Kuo A."/>
            <person name="Mondo S."/>
            <person name="Pangilinan J."/>
            <person name="Riley R."/>
            <person name="Labutti K."/>
            <person name="Andreopoulos B."/>
            <person name="Lipzen A."/>
            <person name="Chen C."/>
            <person name="Yanf M."/>
            <person name="Daum C."/>
            <person name="Ng V."/>
            <person name="Clum A."/>
            <person name="Ohm R."/>
            <person name="Martin F."/>
            <person name="Silar P."/>
            <person name="Natvig D."/>
            <person name="Lalanne C."/>
            <person name="Gautier V."/>
            <person name="Ament-Velasquez S.L."/>
            <person name="Kruys A."/>
            <person name="Hutchinson M.I."/>
            <person name="Powell A.J."/>
            <person name="Barry K."/>
            <person name="Miller A.N."/>
            <person name="Grigoriev I.V."/>
            <person name="Debuchy R."/>
            <person name="Gladieux P."/>
            <person name="Thoren M.H."/>
            <person name="Johannesson H."/>
        </authorList>
    </citation>
    <scope>NUCLEOTIDE SEQUENCE</scope>
    <source>
        <strain evidence="16">CBS 508.74</strain>
    </source>
</reference>
<comment type="pathway">
    <text evidence="3">Sphingolipid metabolism.</text>
</comment>
<dbReference type="EMBL" id="MU853333">
    <property type="protein sequence ID" value="KAK4116892.1"/>
    <property type="molecule type" value="Genomic_DNA"/>
</dbReference>
<dbReference type="InterPro" id="IPR038772">
    <property type="entry name" value="Sph/SMPD2-like"/>
</dbReference>
<dbReference type="AlphaFoldDB" id="A0AAN6TLZ1"/>
<keyword evidence="9" id="KW-0746">Sphingolipid metabolism</keyword>
<feature type="region of interest" description="Disordered" evidence="13">
    <location>
        <begin position="338"/>
        <end position="411"/>
    </location>
</feature>